<evidence type="ECO:0000256" key="4">
    <source>
        <dbReference type="ARBA" id="ARBA00023163"/>
    </source>
</evidence>
<dbReference type="InterPro" id="IPR039425">
    <property type="entry name" value="RNA_pol_sigma-70-like"/>
</dbReference>
<gene>
    <name evidence="7" type="ORF">bsdcttw_10930</name>
</gene>
<organism evidence="7 8">
    <name type="scientific">Anaerocolumna chitinilytica</name>
    <dbReference type="NCBI Taxonomy" id="1727145"/>
    <lineage>
        <taxon>Bacteria</taxon>
        <taxon>Bacillati</taxon>
        <taxon>Bacillota</taxon>
        <taxon>Clostridia</taxon>
        <taxon>Lachnospirales</taxon>
        <taxon>Lachnospiraceae</taxon>
        <taxon>Anaerocolumna</taxon>
    </lineage>
</organism>
<comment type="similarity">
    <text evidence="1">Belongs to the sigma-70 factor family. ECF subfamily.</text>
</comment>
<keyword evidence="8" id="KW-1185">Reference proteome</keyword>
<dbReference type="SUPFAM" id="SSF88659">
    <property type="entry name" value="Sigma3 and sigma4 domains of RNA polymerase sigma factors"/>
    <property type="match status" value="1"/>
</dbReference>
<dbReference type="Pfam" id="PF04542">
    <property type="entry name" value="Sigma70_r2"/>
    <property type="match status" value="1"/>
</dbReference>
<dbReference type="GO" id="GO:0000428">
    <property type="term" value="C:DNA-directed RNA polymerase complex"/>
    <property type="evidence" value="ECO:0007669"/>
    <property type="project" value="UniProtKB-KW"/>
</dbReference>
<evidence type="ECO:0000259" key="5">
    <source>
        <dbReference type="Pfam" id="PF04542"/>
    </source>
</evidence>
<dbReference type="PANTHER" id="PTHR43133:SF60">
    <property type="entry name" value="RNA POLYMERASE SIGMA FACTOR SIGV"/>
    <property type="match status" value="1"/>
</dbReference>
<dbReference type="CDD" id="cd06171">
    <property type="entry name" value="Sigma70_r4"/>
    <property type="match status" value="1"/>
</dbReference>
<accession>A0A7I8DIA3</accession>
<dbReference type="InterPro" id="IPR013324">
    <property type="entry name" value="RNA_pol_sigma_r3/r4-like"/>
</dbReference>
<sequence length="162" mass="18860">MENSFGTDEFIQHVLDKYSKMIIKLAFTYVKNTADAEDIAQDVFVSLIKRGYGFESEEHEKAWLIRVTINKAKNYLKSSWNKLKVPLEEDVSYMPEEESEVLNTVLNLPSKYRTVIHLYYYEDYSINEIASILNKKPATIGTWLSRGRNLLKSELIGGFEYE</sequence>
<evidence type="ECO:0000259" key="6">
    <source>
        <dbReference type="Pfam" id="PF08281"/>
    </source>
</evidence>
<keyword evidence="7" id="KW-0240">DNA-directed RNA polymerase</keyword>
<dbReference type="AlphaFoldDB" id="A0A7I8DIA3"/>
<reference evidence="7 8" key="1">
    <citation type="submission" date="2020-08" db="EMBL/GenBank/DDBJ databases">
        <title>Draft genome sequencing of an Anaerocolumna strain isolated from anoxic soil subjected to BSD treatment.</title>
        <authorList>
            <person name="Uek A."/>
            <person name="Tonouchi A."/>
        </authorList>
    </citation>
    <scope>NUCLEOTIDE SEQUENCE [LARGE SCALE GENOMIC DNA]</scope>
    <source>
        <strain evidence="7 8">CTTW</strain>
    </source>
</reference>
<dbReference type="InterPro" id="IPR013249">
    <property type="entry name" value="RNA_pol_sigma70_r4_t2"/>
</dbReference>
<keyword evidence="3" id="KW-0731">Sigma factor</keyword>
<dbReference type="NCBIfam" id="TIGR02937">
    <property type="entry name" value="sigma70-ECF"/>
    <property type="match status" value="1"/>
</dbReference>
<evidence type="ECO:0000313" key="7">
    <source>
        <dbReference type="EMBL" id="BCJ98052.1"/>
    </source>
</evidence>
<dbReference type="GO" id="GO:0006352">
    <property type="term" value="P:DNA-templated transcription initiation"/>
    <property type="evidence" value="ECO:0007669"/>
    <property type="project" value="InterPro"/>
</dbReference>
<protein>
    <submittedName>
        <fullName evidence="7">DNA-directed RNA polymerase sigma-70 factor</fullName>
    </submittedName>
</protein>
<name>A0A7I8DIA3_9FIRM</name>
<evidence type="ECO:0000256" key="2">
    <source>
        <dbReference type="ARBA" id="ARBA00023015"/>
    </source>
</evidence>
<dbReference type="GO" id="GO:0003677">
    <property type="term" value="F:DNA binding"/>
    <property type="evidence" value="ECO:0007669"/>
    <property type="project" value="InterPro"/>
</dbReference>
<keyword evidence="2" id="KW-0805">Transcription regulation</keyword>
<dbReference type="InterPro" id="IPR036388">
    <property type="entry name" value="WH-like_DNA-bd_sf"/>
</dbReference>
<dbReference type="Proteomes" id="UP000515703">
    <property type="component" value="Chromosome"/>
</dbReference>
<dbReference type="InterPro" id="IPR014284">
    <property type="entry name" value="RNA_pol_sigma-70_dom"/>
</dbReference>
<dbReference type="InterPro" id="IPR007627">
    <property type="entry name" value="RNA_pol_sigma70_r2"/>
</dbReference>
<dbReference type="SUPFAM" id="SSF88946">
    <property type="entry name" value="Sigma2 domain of RNA polymerase sigma factors"/>
    <property type="match status" value="1"/>
</dbReference>
<dbReference type="GO" id="GO:0016987">
    <property type="term" value="F:sigma factor activity"/>
    <property type="evidence" value="ECO:0007669"/>
    <property type="project" value="UniProtKB-KW"/>
</dbReference>
<dbReference type="PANTHER" id="PTHR43133">
    <property type="entry name" value="RNA POLYMERASE ECF-TYPE SIGMA FACTO"/>
    <property type="match status" value="1"/>
</dbReference>
<keyword evidence="4" id="KW-0804">Transcription</keyword>
<evidence type="ECO:0000256" key="3">
    <source>
        <dbReference type="ARBA" id="ARBA00023082"/>
    </source>
</evidence>
<feature type="domain" description="RNA polymerase sigma factor 70 region 4 type 2" evidence="6">
    <location>
        <begin position="101"/>
        <end position="149"/>
    </location>
</feature>
<dbReference type="Pfam" id="PF08281">
    <property type="entry name" value="Sigma70_r4_2"/>
    <property type="match status" value="1"/>
</dbReference>
<evidence type="ECO:0000313" key="8">
    <source>
        <dbReference type="Proteomes" id="UP000515703"/>
    </source>
</evidence>
<dbReference type="Gene3D" id="1.10.10.10">
    <property type="entry name" value="Winged helix-like DNA-binding domain superfamily/Winged helix DNA-binding domain"/>
    <property type="match status" value="1"/>
</dbReference>
<reference evidence="7 8" key="2">
    <citation type="submission" date="2020-08" db="EMBL/GenBank/DDBJ databases">
        <authorList>
            <person name="Ueki A."/>
            <person name="Tonouchi A."/>
        </authorList>
    </citation>
    <scope>NUCLEOTIDE SEQUENCE [LARGE SCALE GENOMIC DNA]</scope>
    <source>
        <strain evidence="7 8">CTTW</strain>
    </source>
</reference>
<dbReference type="RefSeq" id="WP_185258408.1">
    <property type="nucleotide sequence ID" value="NZ_AP023368.1"/>
</dbReference>
<feature type="domain" description="RNA polymerase sigma-70 region 2" evidence="5">
    <location>
        <begin position="16"/>
        <end position="80"/>
    </location>
</feature>
<proteinExistence type="inferred from homology"/>
<dbReference type="Gene3D" id="1.10.1740.10">
    <property type="match status" value="1"/>
</dbReference>
<evidence type="ECO:0000256" key="1">
    <source>
        <dbReference type="ARBA" id="ARBA00010641"/>
    </source>
</evidence>
<dbReference type="InterPro" id="IPR013325">
    <property type="entry name" value="RNA_pol_sigma_r2"/>
</dbReference>
<dbReference type="KEGG" id="acht:bsdcttw_10930"/>
<dbReference type="EMBL" id="AP023368">
    <property type="protein sequence ID" value="BCJ98052.1"/>
    <property type="molecule type" value="Genomic_DNA"/>
</dbReference>